<gene>
    <name evidence="5" type="ORF">WBA_LOCUS5151</name>
</gene>
<dbReference type="GO" id="GO:0005391">
    <property type="term" value="F:P-type sodium:potassium-exchanging transporter activity"/>
    <property type="evidence" value="ECO:0007669"/>
    <property type="project" value="TreeGrafter"/>
</dbReference>
<keyword evidence="3" id="KW-1133">Transmembrane helix</keyword>
<accession>A0A3P7FRA1</accession>
<dbReference type="Proteomes" id="UP000270924">
    <property type="component" value="Unassembled WGS sequence"/>
</dbReference>
<name>A0A3P7FRA1_WUCBA</name>
<dbReference type="GO" id="GO:0006883">
    <property type="term" value="P:intracellular sodium ion homeostasis"/>
    <property type="evidence" value="ECO:0007669"/>
    <property type="project" value="TreeGrafter"/>
</dbReference>
<dbReference type="AlphaFoldDB" id="A0A3P7FRA1"/>
<dbReference type="PANTHER" id="PTHR43294">
    <property type="entry name" value="SODIUM/POTASSIUM-TRANSPORTING ATPASE SUBUNIT ALPHA"/>
    <property type="match status" value="1"/>
</dbReference>
<dbReference type="GO" id="GO:0036376">
    <property type="term" value="P:sodium ion export across plasma membrane"/>
    <property type="evidence" value="ECO:0007669"/>
    <property type="project" value="TreeGrafter"/>
</dbReference>
<evidence type="ECO:0000313" key="5">
    <source>
        <dbReference type="EMBL" id="VDM11765.1"/>
    </source>
</evidence>
<evidence type="ECO:0000256" key="3">
    <source>
        <dbReference type="SAM" id="Phobius"/>
    </source>
</evidence>
<dbReference type="Gene3D" id="1.20.1110.10">
    <property type="entry name" value="Calcium-transporting ATPase, transmembrane domain"/>
    <property type="match status" value="1"/>
</dbReference>
<dbReference type="Pfam" id="PF00122">
    <property type="entry name" value="E1-E2_ATPase"/>
    <property type="match status" value="1"/>
</dbReference>
<evidence type="ECO:0000313" key="6">
    <source>
        <dbReference type="Proteomes" id="UP000270924"/>
    </source>
</evidence>
<dbReference type="GO" id="GO:1990573">
    <property type="term" value="P:potassium ion import across plasma membrane"/>
    <property type="evidence" value="ECO:0007669"/>
    <property type="project" value="TreeGrafter"/>
</dbReference>
<dbReference type="SUPFAM" id="SSF81665">
    <property type="entry name" value="Calcium ATPase, transmembrane domain M"/>
    <property type="match status" value="1"/>
</dbReference>
<dbReference type="InterPro" id="IPR023298">
    <property type="entry name" value="ATPase_P-typ_TM_dom_sf"/>
</dbReference>
<dbReference type="InterPro" id="IPR059000">
    <property type="entry name" value="ATPase_P-type_domA"/>
</dbReference>
<dbReference type="Gene3D" id="2.70.150.10">
    <property type="entry name" value="Calcium-transporting ATPase, cytoplasmic transduction domain A"/>
    <property type="match status" value="1"/>
</dbReference>
<comment type="subcellular location">
    <subcellularLocation>
        <location evidence="1">Cell membrane</location>
        <topology evidence="1">Multi-pass membrane protein</topology>
    </subcellularLocation>
</comment>
<dbReference type="GO" id="GO:1902600">
    <property type="term" value="P:proton transmembrane transport"/>
    <property type="evidence" value="ECO:0007669"/>
    <property type="project" value="TreeGrafter"/>
</dbReference>
<keyword evidence="3" id="KW-0472">Membrane</keyword>
<dbReference type="EMBL" id="UYWW01002419">
    <property type="protein sequence ID" value="VDM11765.1"/>
    <property type="molecule type" value="Genomic_DNA"/>
</dbReference>
<dbReference type="SUPFAM" id="SSF81653">
    <property type="entry name" value="Calcium ATPase, transduction domain A"/>
    <property type="match status" value="1"/>
</dbReference>
<feature type="transmembrane region" description="Helical" evidence="3">
    <location>
        <begin position="143"/>
        <end position="168"/>
    </location>
</feature>
<keyword evidence="2" id="KW-1003">Cell membrane</keyword>
<evidence type="ECO:0000256" key="1">
    <source>
        <dbReference type="ARBA" id="ARBA00004651"/>
    </source>
</evidence>
<dbReference type="OMA" id="EITHFIW"/>
<dbReference type="PANTHER" id="PTHR43294:SF21">
    <property type="entry name" value="CATION TRANSPORTING ATPASE"/>
    <property type="match status" value="1"/>
</dbReference>
<dbReference type="GO" id="GO:0005886">
    <property type="term" value="C:plasma membrane"/>
    <property type="evidence" value="ECO:0007669"/>
    <property type="project" value="UniProtKB-SubCell"/>
</dbReference>
<keyword evidence="6" id="KW-1185">Reference proteome</keyword>
<proteinExistence type="predicted"/>
<dbReference type="InterPro" id="IPR008250">
    <property type="entry name" value="ATPase_P-typ_transduc_dom_A_sf"/>
</dbReference>
<dbReference type="InParanoid" id="A0A3P7FRA1"/>
<dbReference type="InterPro" id="IPR050510">
    <property type="entry name" value="Cation_transp_ATPase_P-type"/>
</dbReference>
<dbReference type="GO" id="GO:0030007">
    <property type="term" value="P:intracellular potassium ion homeostasis"/>
    <property type="evidence" value="ECO:0007669"/>
    <property type="project" value="TreeGrafter"/>
</dbReference>
<feature type="domain" description="P-type ATPase A" evidence="4">
    <location>
        <begin position="2"/>
        <end position="81"/>
    </location>
</feature>
<sequence length="221" mass="24145">MITPGSRVPADLRLIYTDELKLDTSWITGELEPLDFCDTTVPKNVTALGAQNIALNGCLCTSGTGYGIAIRTGDRTMLQRLTIIGKIARVTSKQKGEPTRLELEHKRFVNFISTLAITMATITFVIGLLLTNFQHLINTFVNGFLVIIIANIPQGLPVTLGAALAIVARRLATQHIFMKRLDVVETLGTATVVMCDKTGIDEIKTKRKHLSLTDLSVPLSE</sequence>
<dbReference type="OrthoDB" id="3352408at2759"/>
<keyword evidence="3" id="KW-0812">Transmembrane</keyword>
<evidence type="ECO:0000259" key="4">
    <source>
        <dbReference type="Pfam" id="PF00122"/>
    </source>
</evidence>
<feature type="transmembrane region" description="Helical" evidence="3">
    <location>
        <begin position="108"/>
        <end position="131"/>
    </location>
</feature>
<evidence type="ECO:0000256" key="2">
    <source>
        <dbReference type="ARBA" id="ARBA00022475"/>
    </source>
</evidence>
<protein>
    <recommendedName>
        <fullName evidence="4">P-type ATPase A domain-containing protein</fullName>
    </recommendedName>
</protein>
<organism evidence="5 6">
    <name type="scientific">Wuchereria bancrofti</name>
    <dbReference type="NCBI Taxonomy" id="6293"/>
    <lineage>
        <taxon>Eukaryota</taxon>
        <taxon>Metazoa</taxon>
        <taxon>Ecdysozoa</taxon>
        <taxon>Nematoda</taxon>
        <taxon>Chromadorea</taxon>
        <taxon>Rhabditida</taxon>
        <taxon>Spirurina</taxon>
        <taxon>Spiruromorpha</taxon>
        <taxon>Filarioidea</taxon>
        <taxon>Onchocercidae</taxon>
        <taxon>Wuchereria</taxon>
    </lineage>
</organism>
<reference evidence="5 6" key="1">
    <citation type="submission" date="2018-11" db="EMBL/GenBank/DDBJ databases">
        <authorList>
            <consortium name="Pathogen Informatics"/>
        </authorList>
    </citation>
    <scope>NUCLEOTIDE SEQUENCE [LARGE SCALE GENOMIC DNA]</scope>
</reference>
<feature type="non-terminal residue" evidence="5">
    <location>
        <position position="221"/>
    </location>
</feature>